<dbReference type="EMBL" id="JBHTCJ010000001">
    <property type="protein sequence ID" value="MFC7340404.1"/>
    <property type="molecule type" value="Genomic_DNA"/>
</dbReference>
<proteinExistence type="predicted"/>
<comment type="caution">
    <text evidence="1">The sequence shown here is derived from an EMBL/GenBank/DDBJ whole genome shotgun (WGS) entry which is preliminary data.</text>
</comment>
<evidence type="ECO:0000313" key="1">
    <source>
        <dbReference type="EMBL" id="MFC7340404.1"/>
    </source>
</evidence>
<protein>
    <submittedName>
        <fullName evidence="1">Uncharacterized protein</fullName>
    </submittedName>
</protein>
<name>A0ABW2LF10_9PSEU</name>
<organism evidence="1 2">
    <name type="scientific">Saccharopolyspora griseoalba</name>
    <dbReference type="NCBI Taxonomy" id="1431848"/>
    <lineage>
        <taxon>Bacteria</taxon>
        <taxon>Bacillati</taxon>
        <taxon>Actinomycetota</taxon>
        <taxon>Actinomycetes</taxon>
        <taxon>Pseudonocardiales</taxon>
        <taxon>Pseudonocardiaceae</taxon>
        <taxon>Saccharopolyspora</taxon>
    </lineage>
</organism>
<dbReference type="Proteomes" id="UP001596504">
    <property type="component" value="Unassembled WGS sequence"/>
</dbReference>
<accession>A0ABW2LF10</accession>
<dbReference type="RefSeq" id="WP_380664179.1">
    <property type="nucleotide sequence ID" value="NZ_JBHTCJ010000001.1"/>
</dbReference>
<sequence>MATVWVALVAEAAVLATAAGALTSWIRRSETTSRDRVVEPAGAAELA</sequence>
<reference evidence="2" key="1">
    <citation type="journal article" date="2019" name="Int. J. Syst. Evol. Microbiol.">
        <title>The Global Catalogue of Microorganisms (GCM) 10K type strain sequencing project: providing services to taxonomists for standard genome sequencing and annotation.</title>
        <authorList>
            <consortium name="The Broad Institute Genomics Platform"/>
            <consortium name="The Broad Institute Genome Sequencing Center for Infectious Disease"/>
            <person name="Wu L."/>
            <person name="Ma J."/>
        </authorList>
    </citation>
    <scope>NUCLEOTIDE SEQUENCE [LARGE SCALE GENOMIC DNA]</scope>
    <source>
        <strain evidence="2">WLHS5</strain>
    </source>
</reference>
<gene>
    <name evidence="1" type="ORF">ACFQRI_03190</name>
</gene>
<keyword evidence="2" id="KW-1185">Reference proteome</keyword>
<evidence type="ECO:0000313" key="2">
    <source>
        <dbReference type="Proteomes" id="UP001596504"/>
    </source>
</evidence>